<dbReference type="InterPro" id="IPR041633">
    <property type="entry name" value="Polbeta"/>
</dbReference>
<organism evidence="2 3">
    <name type="scientific">Psychrilyobacter piezotolerans</name>
    <dbReference type="NCBI Taxonomy" id="2293438"/>
    <lineage>
        <taxon>Bacteria</taxon>
        <taxon>Fusobacteriati</taxon>
        <taxon>Fusobacteriota</taxon>
        <taxon>Fusobacteriia</taxon>
        <taxon>Fusobacteriales</taxon>
        <taxon>Fusobacteriaceae</taxon>
        <taxon>Psychrilyobacter</taxon>
    </lineage>
</organism>
<dbReference type="EMBL" id="QUAJ01000043">
    <property type="protein sequence ID" value="REI39485.1"/>
    <property type="molecule type" value="Genomic_DNA"/>
</dbReference>
<dbReference type="CDD" id="cd05403">
    <property type="entry name" value="NT_KNTase_like"/>
    <property type="match status" value="1"/>
</dbReference>
<dbReference type="Proteomes" id="UP000263486">
    <property type="component" value="Unassembled WGS sequence"/>
</dbReference>
<dbReference type="SUPFAM" id="SSF81301">
    <property type="entry name" value="Nucleotidyltransferase"/>
    <property type="match status" value="1"/>
</dbReference>
<dbReference type="NCBIfam" id="NF047752">
    <property type="entry name" value="MntA_antitoxin"/>
    <property type="match status" value="1"/>
</dbReference>
<dbReference type="Pfam" id="PF18765">
    <property type="entry name" value="Polbeta"/>
    <property type="match status" value="1"/>
</dbReference>
<comment type="caution">
    <text evidence="2">The sequence shown here is derived from an EMBL/GenBank/DDBJ whole genome shotgun (WGS) entry which is preliminary data.</text>
</comment>
<dbReference type="InterPro" id="IPR052930">
    <property type="entry name" value="TA_antitoxin_MntA"/>
</dbReference>
<dbReference type="Gene3D" id="3.30.460.10">
    <property type="entry name" value="Beta Polymerase, domain 2"/>
    <property type="match status" value="1"/>
</dbReference>
<evidence type="ECO:0000313" key="2">
    <source>
        <dbReference type="EMBL" id="REI39485.1"/>
    </source>
</evidence>
<protein>
    <submittedName>
        <fullName evidence="2">Nucleotidyltransferase domain-containing protein</fullName>
    </submittedName>
</protein>
<dbReference type="PANTHER" id="PTHR43852">
    <property type="entry name" value="NUCLEOTIDYLTRANSFERASE"/>
    <property type="match status" value="1"/>
</dbReference>
<reference evidence="2 3" key="1">
    <citation type="submission" date="2018-08" db="EMBL/GenBank/DDBJ databases">
        <title>Draft genome sequence of Psychrilyobacter sp. strain SD5 isolated from Black Sea water.</title>
        <authorList>
            <person name="Yadav S."/>
            <person name="Villanueva L."/>
            <person name="Damste J.S.S."/>
        </authorList>
    </citation>
    <scope>NUCLEOTIDE SEQUENCE [LARGE SCALE GENOMIC DNA]</scope>
    <source>
        <strain evidence="2 3">SD5</strain>
    </source>
</reference>
<keyword evidence="3" id="KW-1185">Reference proteome</keyword>
<evidence type="ECO:0000313" key="3">
    <source>
        <dbReference type="Proteomes" id="UP000263486"/>
    </source>
</evidence>
<proteinExistence type="predicted"/>
<sequence length="126" mass="15035">MKDEIIQIILEKLKDIDKEIVYIFGSYAKKENTEDSDVDIAFYSKDEYDSFDIFLLAQEISSEIKKEVDLVQLKNSSTVFQKEVVENGIYIYEKSSTLREKFELLVYKKYFKLNEERKEIIDNYEV</sequence>
<evidence type="ECO:0000259" key="1">
    <source>
        <dbReference type="Pfam" id="PF18765"/>
    </source>
</evidence>
<gene>
    <name evidence="2" type="ORF">DYH56_14695</name>
</gene>
<dbReference type="PANTHER" id="PTHR43852:SF2">
    <property type="entry name" value="PROTEIN ADENYLYLTRANSFERASE MNTA"/>
    <property type="match status" value="1"/>
</dbReference>
<feature type="domain" description="Polymerase beta nucleotidyltransferase" evidence="1">
    <location>
        <begin position="6"/>
        <end position="96"/>
    </location>
</feature>
<dbReference type="InterPro" id="IPR043519">
    <property type="entry name" value="NT_sf"/>
</dbReference>
<accession>A0ABX9KDJ8</accession>
<name>A0ABX9KDJ8_9FUSO</name>